<dbReference type="GO" id="GO:0008422">
    <property type="term" value="F:beta-glucosidase activity"/>
    <property type="evidence" value="ECO:0007669"/>
    <property type="project" value="UniProtKB-ARBA"/>
</dbReference>
<reference evidence="4 5" key="1">
    <citation type="submission" date="2020-02" db="EMBL/GenBank/DDBJ databases">
        <authorList>
            <person name="Zheng R.K."/>
            <person name="Sun C.M."/>
        </authorList>
    </citation>
    <scope>NUCLEOTIDE SEQUENCE [LARGE SCALE GENOMIC DNA]</scope>
    <source>
        <strain evidence="5">zrk13</strain>
    </source>
</reference>
<dbReference type="EMBL" id="CP048914">
    <property type="protein sequence ID" value="QMS84669.1"/>
    <property type="molecule type" value="Genomic_DNA"/>
</dbReference>
<dbReference type="Pfam" id="PF14310">
    <property type="entry name" value="Fn3-like"/>
    <property type="match status" value="1"/>
</dbReference>
<dbReference type="InterPro" id="IPR036881">
    <property type="entry name" value="Glyco_hydro_3_C_sf"/>
</dbReference>
<dbReference type="PANTHER" id="PTHR42715:SF10">
    <property type="entry name" value="BETA-GLUCOSIDASE"/>
    <property type="match status" value="1"/>
</dbReference>
<evidence type="ECO:0000313" key="5">
    <source>
        <dbReference type="Proteomes" id="UP000514720"/>
    </source>
</evidence>
<gene>
    <name evidence="4" type="ORF">G4Z02_02520</name>
</gene>
<dbReference type="Gene3D" id="3.40.50.1700">
    <property type="entry name" value="Glycoside hydrolase family 3 C-terminal domain"/>
    <property type="match status" value="1"/>
</dbReference>
<dbReference type="Gene3D" id="3.20.20.300">
    <property type="entry name" value="Glycoside hydrolase, family 3, N-terminal domain"/>
    <property type="match status" value="1"/>
</dbReference>
<dbReference type="InterPro" id="IPR002772">
    <property type="entry name" value="Glyco_hydro_3_C"/>
</dbReference>
<dbReference type="RefSeq" id="WP_258878288.1">
    <property type="nucleotide sequence ID" value="NZ_CP048914.1"/>
</dbReference>
<dbReference type="GO" id="GO:0005975">
    <property type="term" value="P:carbohydrate metabolic process"/>
    <property type="evidence" value="ECO:0007669"/>
    <property type="project" value="InterPro"/>
</dbReference>
<accession>A0A7L7KQG0</accession>
<comment type="similarity">
    <text evidence="1">Belongs to the glycosyl hydrolase 3 family.</text>
</comment>
<dbReference type="Proteomes" id="UP000514720">
    <property type="component" value="Chromosome"/>
</dbReference>
<dbReference type="Pfam" id="PF00933">
    <property type="entry name" value="Glyco_hydro_3"/>
    <property type="match status" value="1"/>
</dbReference>
<dbReference type="AlphaFoldDB" id="A0A7L7KQG0"/>
<proteinExistence type="inferred from homology"/>
<dbReference type="PANTHER" id="PTHR42715">
    <property type="entry name" value="BETA-GLUCOSIDASE"/>
    <property type="match status" value="1"/>
</dbReference>
<dbReference type="FunFam" id="2.60.40.10:FF:000495">
    <property type="entry name" value="Periplasmic beta-glucosidase"/>
    <property type="match status" value="1"/>
</dbReference>
<dbReference type="SMART" id="SM01217">
    <property type="entry name" value="Fn3_like"/>
    <property type="match status" value="1"/>
</dbReference>
<evidence type="ECO:0000256" key="2">
    <source>
        <dbReference type="ARBA" id="ARBA00022801"/>
    </source>
</evidence>
<dbReference type="InterPro" id="IPR013783">
    <property type="entry name" value="Ig-like_fold"/>
</dbReference>
<dbReference type="KEGG" id="xcl:G4Z02_02520"/>
<keyword evidence="2 4" id="KW-0378">Hydrolase</keyword>
<keyword evidence="5" id="KW-1185">Reference proteome</keyword>
<dbReference type="Pfam" id="PF01915">
    <property type="entry name" value="Glyco_hydro_3_C"/>
    <property type="match status" value="1"/>
</dbReference>
<dbReference type="SUPFAM" id="SSF52279">
    <property type="entry name" value="Beta-D-glucan exohydrolase, C-terminal domain"/>
    <property type="match status" value="1"/>
</dbReference>
<dbReference type="InterPro" id="IPR017853">
    <property type="entry name" value="GH"/>
</dbReference>
<dbReference type="InterPro" id="IPR001764">
    <property type="entry name" value="Glyco_hydro_3_N"/>
</dbReference>
<sequence length="798" mass="88292">MSQKARDLVQQMTLEEKASLLSGQDFWYLESIERLGLPSIMVTDGPHGLRKQAGNVDMVGLQNSVPATCYPTASLLASTWDVDLLTSLGEHLGDECLSEKVSVLLGPGVNIKRHPLCGRNFEYFSEDPVLSGELAAAFINGVQSKGIGTSLKHFVANNQETMRMAIDTIVDERTLKELYLRSFEIAVKKAQPWTVMNSYNKVNGLYMSEHPTLLNHTLKNKWKHTGLVVTDWGACNNRVKGIIAGQDLEMPGSLGINNKKVIAAVQNGELEESIVDQRVERIVDLILQAKETLEKPSFSYDKDKHHDFARHVATQGIVLLKNTGVLPLDSTQRIALIGGFAEHPRYQGSGSSLINPTIVSTAKEAFEQRLGDRLLYAKGYDVATDQIDNTLIQTAVEVAKQADVVVIMAGLTDAYESEGFDRDHLHLPMNHNALIDAITEVHDQVIVTLSNGSPVTMPWKDNVQAIVEQYLSGQASGEAIANILFGEVNPSGKLAETFPNTLSEFPSNQHFPGQGRQVQYREGLYVGYRAYDSMTIEPLFPFGFGLSYTTFDYSNGQVESTKDTITVQIDVTNSGSVLGKEIVQVYVKKKNSVVYRPEKELKGFTKIELQPGETQTVTVTIPLFTLKIFNETSHKLEAGAYHILVGASSRDIRYSTTINIVSDDIINHDNVDAYTNISSTFEPSLDSFEELLGHSVPPIQPTTPYHINSTVGEVKNTFIGKQLHKIIQKNLGDIMGGDGSGDDMHQGSKRMIEKMVDEIPLRGLMMFSQGKLSEGRMYGMIEMMNKKYLKGLFHIIKG</sequence>
<evidence type="ECO:0000313" key="4">
    <source>
        <dbReference type="EMBL" id="QMS84669.1"/>
    </source>
</evidence>
<evidence type="ECO:0000259" key="3">
    <source>
        <dbReference type="SMART" id="SM01217"/>
    </source>
</evidence>
<evidence type="ECO:0000256" key="1">
    <source>
        <dbReference type="ARBA" id="ARBA00005336"/>
    </source>
</evidence>
<feature type="domain" description="Fibronectin type III-like" evidence="3">
    <location>
        <begin position="581"/>
        <end position="649"/>
    </location>
</feature>
<dbReference type="InterPro" id="IPR026891">
    <property type="entry name" value="Fn3-like"/>
</dbReference>
<dbReference type="InterPro" id="IPR036962">
    <property type="entry name" value="Glyco_hydro_3_N_sf"/>
</dbReference>
<organism evidence="4 5">
    <name type="scientific">Candidatus Xianfuyuplasma coldseepsis</name>
    <dbReference type="NCBI Taxonomy" id="2782163"/>
    <lineage>
        <taxon>Bacteria</taxon>
        <taxon>Bacillati</taxon>
        <taxon>Mycoplasmatota</taxon>
        <taxon>Mollicutes</taxon>
        <taxon>Candidatus Izemoplasmatales</taxon>
        <taxon>Candidatus Izemoplasmataceae</taxon>
        <taxon>Candidatus Xianfuyuplasma</taxon>
    </lineage>
</organism>
<dbReference type="Gene3D" id="2.60.40.10">
    <property type="entry name" value="Immunoglobulins"/>
    <property type="match status" value="1"/>
</dbReference>
<dbReference type="SUPFAM" id="SSF51445">
    <property type="entry name" value="(Trans)glycosidases"/>
    <property type="match status" value="1"/>
</dbReference>
<dbReference type="InterPro" id="IPR050288">
    <property type="entry name" value="Cellulose_deg_GH3"/>
</dbReference>
<protein>
    <submittedName>
        <fullName evidence="4">Glycosyl hydrolase</fullName>
    </submittedName>
</protein>
<dbReference type="PRINTS" id="PR00133">
    <property type="entry name" value="GLHYDRLASE3"/>
</dbReference>
<name>A0A7L7KQG0_9MOLU</name>